<name>A0A4C1YDD1_EUMVA</name>
<dbReference type="PRINTS" id="PR00113">
    <property type="entry name" value="ALKPHPHTASE"/>
</dbReference>
<dbReference type="PANTHER" id="PTHR11596:SF5">
    <property type="entry name" value="ALKALINE PHOSPHATASE"/>
    <property type="match status" value="1"/>
</dbReference>
<feature type="compositionally biased region" description="Polar residues" evidence="12">
    <location>
        <begin position="204"/>
        <end position="216"/>
    </location>
</feature>
<dbReference type="AlphaFoldDB" id="A0A4C1YDD1"/>
<dbReference type="PANTHER" id="PTHR11596">
    <property type="entry name" value="ALKALINE PHOSPHATASE"/>
    <property type="match status" value="1"/>
</dbReference>
<keyword evidence="3" id="KW-0597">Phosphoprotein</keyword>
<dbReference type="InterPro" id="IPR018299">
    <property type="entry name" value="Alkaline_phosphatase_AS"/>
</dbReference>
<evidence type="ECO:0000313" key="13">
    <source>
        <dbReference type="EMBL" id="GBP74391.1"/>
    </source>
</evidence>
<comment type="caution">
    <text evidence="13">The sequence shown here is derived from an EMBL/GenBank/DDBJ whole genome shotgun (WGS) entry which is preliminary data.</text>
</comment>
<evidence type="ECO:0000256" key="1">
    <source>
        <dbReference type="ARBA" id="ARBA00005984"/>
    </source>
</evidence>
<keyword evidence="14" id="KW-1185">Reference proteome</keyword>
<dbReference type="SMART" id="SM00098">
    <property type="entry name" value="alkPPc"/>
    <property type="match status" value="1"/>
</dbReference>
<dbReference type="InterPro" id="IPR017850">
    <property type="entry name" value="Alkaline_phosphatase_core_sf"/>
</dbReference>
<dbReference type="PROSITE" id="PS00123">
    <property type="entry name" value="ALKALINE_PHOSPHATASE"/>
    <property type="match status" value="1"/>
</dbReference>
<dbReference type="InterPro" id="IPR001952">
    <property type="entry name" value="Alkaline_phosphatase"/>
</dbReference>
<comment type="cofactor">
    <cofactor evidence="9">
        <name>Zn(2+)</name>
        <dbReference type="ChEBI" id="CHEBI:29105"/>
    </cofactor>
    <text evidence="9">Binds 2 Zn(2+) ions.</text>
</comment>
<dbReference type="SUPFAM" id="SSF53649">
    <property type="entry name" value="Alkaline phosphatase-like"/>
    <property type="match status" value="1"/>
</dbReference>
<comment type="catalytic activity">
    <reaction evidence="11">
        <text>a phosphate monoester + H2O = an alcohol + phosphate</text>
        <dbReference type="Rhea" id="RHEA:15017"/>
        <dbReference type="ChEBI" id="CHEBI:15377"/>
        <dbReference type="ChEBI" id="CHEBI:30879"/>
        <dbReference type="ChEBI" id="CHEBI:43474"/>
        <dbReference type="ChEBI" id="CHEBI:67140"/>
        <dbReference type="EC" id="3.1.3.1"/>
    </reaction>
</comment>
<organism evidence="13 14">
    <name type="scientific">Eumeta variegata</name>
    <name type="common">Bagworm moth</name>
    <name type="synonym">Eumeta japonica</name>
    <dbReference type="NCBI Taxonomy" id="151549"/>
    <lineage>
        <taxon>Eukaryota</taxon>
        <taxon>Metazoa</taxon>
        <taxon>Ecdysozoa</taxon>
        <taxon>Arthropoda</taxon>
        <taxon>Hexapoda</taxon>
        <taxon>Insecta</taxon>
        <taxon>Pterygota</taxon>
        <taxon>Neoptera</taxon>
        <taxon>Endopterygota</taxon>
        <taxon>Lepidoptera</taxon>
        <taxon>Glossata</taxon>
        <taxon>Ditrysia</taxon>
        <taxon>Tineoidea</taxon>
        <taxon>Psychidae</taxon>
        <taxon>Oiketicinae</taxon>
        <taxon>Eumeta</taxon>
    </lineage>
</organism>
<dbReference type="EC" id="3.1.3.1" evidence="2 11"/>
<evidence type="ECO:0000256" key="7">
    <source>
        <dbReference type="ARBA" id="ARBA00022842"/>
    </source>
</evidence>
<reference evidence="13 14" key="1">
    <citation type="journal article" date="2019" name="Commun. Biol.">
        <title>The bagworm genome reveals a unique fibroin gene that provides high tensile strength.</title>
        <authorList>
            <person name="Kono N."/>
            <person name="Nakamura H."/>
            <person name="Ohtoshi R."/>
            <person name="Tomita M."/>
            <person name="Numata K."/>
            <person name="Arakawa K."/>
        </authorList>
    </citation>
    <scope>NUCLEOTIDE SEQUENCE [LARGE SCALE GENOMIC DNA]</scope>
</reference>
<dbReference type="STRING" id="151549.A0A4C1YDD1"/>
<keyword evidence="7 9" id="KW-0460">Magnesium</keyword>
<dbReference type="Proteomes" id="UP000299102">
    <property type="component" value="Unassembled WGS sequence"/>
</dbReference>
<evidence type="ECO:0000256" key="8">
    <source>
        <dbReference type="PIRSR" id="PIRSR601952-1"/>
    </source>
</evidence>
<feature type="active site" description="Phosphoserine intermediate" evidence="8">
    <location>
        <position position="72"/>
    </location>
</feature>
<comment type="similarity">
    <text evidence="1 10">Belongs to the alkaline phosphatase family.</text>
</comment>
<proteinExistence type="inferred from homology"/>
<evidence type="ECO:0000256" key="3">
    <source>
        <dbReference type="ARBA" id="ARBA00022553"/>
    </source>
</evidence>
<dbReference type="Gene3D" id="3.40.720.10">
    <property type="entry name" value="Alkaline Phosphatase, subunit A"/>
    <property type="match status" value="1"/>
</dbReference>
<dbReference type="GO" id="GO:0004035">
    <property type="term" value="F:alkaline phosphatase activity"/>
    <property type="evidence" value="ECO:0007669"/>
    <property type="project" value="UniProtKB-EC"/>
</dbReference>
<evidence type="ECO:0000256" key="10">
    <source>
        <dbReference type="RuleBase" id="RU003946"/>
    </source>
</evidence>
<dbReference type="GO" id="GO:0046872">
    <property type="term" value="F:metal ion binding"/>
    <property type="evidence" value="ECO:0007669"/>
    <property type="project" value="UniProtKB-KW"/>
</dbReference>
<evidence type="ECO:0000256" key="11">
    <source>
        <dbReference type="RuleBase" id="RU003947"/>
    </source>
</evidence>
<dbReference type="Pfam" id="PF00245">
    <property type="entry name" value="Alk_phosphatase"/>
    <property type="match status" value="1"/>
</dbReference>
<feature type="region of interest" description="Disordered" evidence="12">
    <location>
        <begin position="203"/>
        <end position="223"/>
    </location>
</feature>
<feature type="binding site" evidence="9">
    <location>
        <position position="28"/>
    </location>
    <ligand>
        <name>Mg(2+)</name>
        <dbReference type="ChEBI" id="CHEBI:18420"/>
    </ligand>
</feature>
<accession>A0A4C1YDD1</accession>
<protein>
    <recommendedName>
        <fullName evidence="2 11">Alkaline phosphatase</fullName>
        <ecNumber evidence="2 11">3.1.3.1</ecNumber>
    </recommendedName>
</protein>
<sequence length="223" mass="24388">MAQTELEDALRVKWNLNVAKNVIVFIGDGMDPNTVTATRIYKSGESSKLSFERFPHMGLLKTYSANKMVPDSGSTATALFCGVKVNHETVGVDTTVRKGDCVATLNRNARLDSLVVHAQDAGKSTGLVTTMRVTHATPAPLYAHSANRRWECEANMPKSSPCKDIARQLVEDEPGKNINVQYNARNSAAPNCLRVFQCAGSTLPDPSSSQPYSSFTPLRRFHD</sequence>
<dbReference type="CDD" id="cd16012">
    <property type="entry name" value="ALP"/>
    <property type="match status" value="1"/>
</dbReference>
<evidence type="ECO:0000256" key="6">
    <source>
        <dbReference type="ARBA" id="ARBA00022833"/>
    </source>
</evidence>
<keyword evidence="5 11" id="KW-0378">Hydrolase</keyword>
<keyword evidence="6 9" id="KW-0862">Zinc</keyword>
<evidence type="ECO:0000256" key="2">
    <source>
        <dbReference type="ARBA" id="ARBA00012647"/>
    </source>
</evidence>
<dbReference type="OrthoDB" id="5818554at2759"/>
<feature type="binding site" evidence="9">
    <location>
        <position position="135"/>
    </location>
    <ligand>
        <name>Mg(2+)</name>
        <dbReference type="ChEBI" id="CHEBI:18420"/>
    </ligand>
</feature>
<keyword evidence="4 9" id="KW-0479">Metal-binding</keyword>
<feature type="binding site" evidence="9">
    <location>
        <position position="28"/>
    </location>
    <ligand>
        <name>Zn(2+)</name>
        <dbReference type="ChEBI" id="CHEBI:29105"/>
        <label>2</label>
    </ligand>
</feature>
<evidence type="ECO:0000256" key="5">
    <source>
        <dbReference type="ARBA" id="ARBA00022801"/>
    </source>
</evidence>
<gene>
    <name evidence="13" type="primary">ALPL</name>
    <name evidence="13" type="ORF">EVAR_80145_1</name>
</gene>
<evidence type="ECO:0000256" key="12">
    <source>
        <dbReference type="SAM" id="MobiDB-lite"/>
    </source>
</evidence>
<dbReference type="EMBL" id="BGZK01001206">
    <property type="protein sequence ID" value="GBP74391.1"/>
    <property type="molecule type" value="Genomic_DNA"/>
</dbReference>
<comment type="cofactor">
    <cofactor evidence="9">
        <name>Mg(2+)</name>
        <dbReference type="ChEBI" id="CHEBI:18420"/>
    </cofactor>
    <text evidence="9">Binds 1 Mg(2+) ion.</text>
</comment>
<evidence type="ECO:0000256" key="9">
    <source>
        <dbReference type="PIRSR" id="PIRSR601952-2"/>
    </source>
</evidence>
<feature type="binding site" evidence="9">
    <location>
        <position position="137"/>
    </location>
    <ligand>
        <name>Mg(2+)</name>
        <dbReference type="ChEBI" id="CHEBI:18420"/>
    </ligand>
</feature>
<evidence type="ECO:0000313" key="14">
    <source>
        <dbReference type="Proteomes" id="UP000299102"/>
    </source>
</evidence>
<evidence type="ECO:0000256" key="4">
    <source>
        <dbReference type="ARBA" id="ARBA00022723"/>
    </source>
</evidence>